<dbReference type="VEuPathDB" id="FungiDB:PADG_00574"/>
<evidence type="ECO:0000313" key="1">
    <source>
        <dbReference type="EMBL" id="ODH38607.1"/>
    </source>
</evidence>
<name>A0A1D2JJ95_PARBR</name>
<comment type="caution">
    <text evidence="1">The sequence shown here is derived from an EMBL/GenBank/DDBJ whole genome shotgun (WGS) entry which is preliminary data.</text>
</comment>
<proteinExistence type="predicted"/>
<accession>A0A1D2JJ95</accession>
<evidence type="ECO:0000313" key="2">
    <source>
        <dbReference type="Proteomes" id="UP000242814"/>
    </source>
</evidence>
<organism evidence="1 2">
    <name type="scientific">Paracoccidioides brasiliensis</name>
    <dbReference type="NCBI Taxonomy" id="121759"/>
    <lineage>
        <taxon>Eukaryota</taxon>
        <taxon>Fungi</taxon>
        <taxon>Dikarya</taxon>
        <taxon>Ascomycota</taxon>
        <taxon>Pezizomycotina</taxon>
        <taxon>Eurotiomycetes</taxon>
        <taxon>Eurotiomycetidae</taxon>
        <taxon>Onygenales</taxon>
        <taxon>Ajellomycetaceae</taxon>
        <taxon>Paracoccidioides</taxon>
    </lineage>
</organism>
<protein>
    <submittedName>
        <fullName evidence="1">Uncharacterized protein</fullName>
    </submittedName>
</protein>
<dbReference type="AlphaFoldDB" id="A0A1D2JJ95"/>
<gene>
    <name evidence="1" type="ORF">ACO22_02243</name>
</gene>
<dbReference type="Proteomes" id="UP000242814">
    <property type="component" value="Unassembled WGS sequence"/>
</dbReference>
<dbReference type="EMBL" id="LZYO01000066">
    <property type="protein sequence ID" value="ODH38607.1"/>
    <property type="molecule type" value="Genomic_DNA"/>
</dbReference>
<reference evidence="1 2" key="1">
    <citation type="submission" date="2016-06" db="EMBL/GenBank/DDBJ databases">
        <authorList>
            <person name="Kjaerup R.B."/>
            <person name="Dalgaard T.S."/>
            <person name="Juul-Madsen H.R."/>
        </authorList>
    </citation>
    <scope>NUCLEOTIDE SEQUENCE [LARGE SCALE GENOMIC DNA]</scope>
    <source>
        <strain evidence="1 2">Pb300</strain>
    </source>
</reference>
<sequence length="1031" mass="115127">MQACLCPGRATYIGHILHLLPSSTIISSWKHIGFCSRNFGPPPSVEAVATLLVRSWNPARSLPVPREEKKNPSRWVSELERYIPLELREDTKNDNFLEDKKSEPEQCLTILDILCHARTPDSLNYDLLAYIGVELGRWPAVYTIVNRLIDNAEVAGKSRSAMKRGALPSNIDWASLGSFDTMTGDECSKLRAPGILTAEGHVSLDSIDGYNNGPQVTCRMGEKVSRIGTMEEIWPALGSIVLQAADLPPEQSRTAMFYFYRIVARLHHLDYIPHGVYKYTKSQVPEQLNRGTPAMHLLSSHIMNVLSDAVWIGHEIDKAVSALASGQEVSTVAKFRMKVRPLGPEIWLEFVLWCCVEGGFNVEGSWILEQLANRKPRWLVESFSSHSLHLDAINSSKIDRFDTWASCARGSKGASVNESQGPFVGLGKRTISSEVVTSMMDGLNNSVKVGVGHRGAYLTSIIEYKRSLIHLLRENNIYLKLRDVDHLIVRMMEARGVVPDVDPKSFERLLELSSDISCSLTKESPKAVTNLHPLDRSAVVLGLKHYVLDAYTNMEHIYKARDRFAKLDAINRSEGGGYKSPYSAEHSEIPKTNPLNVSGPNRVALQATCAIPHPNTASLTGFSSSSLSHLLDLSTSSKVHDFARQLIFSHGEEDPTIPRQCYSDDLLAPAIIRYAAAIQNDDLLNTVAEDLPLPWSGSVIRAFFGYALQHHDWDRVIEILLHLRDNNGSGWDTKEVALLAAAIIRLDKKCHAGGQERTSGQNQLTPLARAEEILAKLLQGEFNPRPKYSEGHTQYHEGILFQFLRLFKSIRGSISKICQNGNLQWKSKQLPAHTIPSSAFNEILSAVVETQGSKAGERLYGLWCIDEPPANIKLGGNIALRSTARTPDNLRGVRQRHIAVQSDTGRYSKLVYPSLQTVRVIARGMVRELYELEANGKNLRTGKHGALSKWDIFFWARNHFALFRVYREDLISELDSYWEEAERELGMKRIEKESPSSNKGSGRKSAFAEFIDTLMSMSSAYFPPFALRAAP</sequence>
<dbReference type="VEuPathDB" id="FungiDB:PABG_02174"/>